<dbReference type="Proteomes" id="UP001175228">
    <property type="component" value="Unassembled WGS sequence"/>
</dbReference>
<evidence type="ECO:0000313" key="2">
    <source>
        <dbReference type="Proteomes" id="UP001175228"/>
    </source>
</evidence>
<reference evidence="1" key="1">
    <citation type="submission" date="2023-06" db="EMBL/GenBank/DDBJ databases">
        <authorList>
            <consortium name="Lawrence Berkeley National Laboratory"/>
            <person name="Ahrendt S."/>
            <person name="Sahu N."/>
            <person name="Indic B."/>
            <person name="Wong-Bajracharya J."/>
            <person name="Merenyi Z."/>
            <person name="Ke H.-M."/>
            <person name="Monk M."/>
            <person name="Kocsube S."/>
            <person name="Drula E."/>
            <person name="Lipzen A."/>
            <person name="Balint B."/>
            <person name="Henrissat B."/>
            <person name="Andreopoulos B."/>
            <person name="Martin F.M."/>
            <person name="Harder C.B."/>
            <person name="Rigling D."/>
            <person name="Ford K.L."/>
            <person name="Foster G.D."/>
            <person name="Pangilinan J."/>
            <person name="Papanicolaou A."/>
            <person name="Barry K."/>
            <person name="LaButti K."/>
            <person name="Viragh M."/>
            <person name="Koriabine M."/>
            <person name="Yan M."/>
            <person name="Riley R."/>
            <person name="Champramary S."/>
            <person name="Plett K.L."/>
            <person name="Tsai I.J."/>
            <person name="Slot J."/>
            <person name="Sipos G."/>
            <person name="Plett J."/>
            <person name="Nagy L.G."/>
            <person name="Grigoriev I.V."/>
        </authorList>
    </citation>
    <scope>NUCLEOTIDE SEQUENCE</scope>
    <source>
        <strain evidence="1">HWK02</strain>
    </source>
</reference>
<protein>
    <submittedName>
        <fullName evidence="1">Uncharacterized protein</fullName>
    </submittedName>
</protein>
<proteinExistence type="predicted"/>
<comment type="caution">
    <text evidence="1">The sequence shown here is derived from an EMBL/GenBank/DDBJ whole genome shotgun (WGS) entry which is preliminary data.</text>
</comment>
<feature type="non-terminal residue" evidence="1">
    <location>
        <position position="1"/>
    </location>
</feature>
<accession>A0AA39PXM3</accession>
<keyword evidence="2" id="KW-1185">Reference proteome</keyword>
<name>A0AA39PXM3_9AGAR</name>
<sequence>IPSITPQRQDTRTLTIPVLKSTLDARPSVGTVSGKKVKDTWVRFRKLYQESVKKGKYKK</sequence>
<evidence type="ECO:0000313" key="1">
    <source>
        <dbReference type="EMBL" id="KAK0492487.1"/>
    </source>
</evidence>
<organism evidence="1 2">
    <name type="scientific">Armillaria luteobubalina</name>
    <dbReference type="NCBI Taxonomy" id="153913"/>
    <lineage>
        <taxon>Eukaryota</taxon>
        <taxon>Fungi</taxon>
        <taxon>Dikarya</taxon>
        <taxon>Basidiomycota</taxon>
        <taxon>Agaricomycotina</taxon>
        <taxon>Agaricomycetes</taxon>
        <taxon>Agaricomycetidae</taxon>
        <taxon>Agaricales</taxon>
        <taxon>Marasmiineae</taxon>
        <taxon>Physalacriaceae</taxon>
        <taxon>Armillaria</taxon>
    </lineage>
</organism>
<gene>
    <name evidence="1" type="ORF">EDD18DRAFT_1079591</name>
</gene>
<dbReference type="AlphaFoldDB" id="A0AA39PXM3"/>
<dbReference type="EMBL" id="JAUEPU010000029">
    <property type="protein sequence ID" value="KAK0492487.1"/>
    <property type="molecule type" value="Genomic_DNA"/>
</dbReference>